<dbReference type="SUPFAM" id="SSF159871">
    <property type="entry name" value="YdgH-like"/>
    <property type="match status" value="1"/>
</dbReference>
<organism evidence="1 2">
    <name type="scientific">Nocardia nova SH22a</name>
    <dbReference type="NCBI Taxonomy" id="1415166"/>
    <lineage>
        <taxon>Bacteria</taxon>
        <taxon>Bacillati</taxon>
        <taxon>Actinomycetota</taxon>
        <taxon>Actinomycetes</taxon>
        <taxon>Mycobacteriales</taxon>
        <taxon>Nocardiaceae</taxon>
        <taxon>Nocardia</taxon>
    </lineage>
</organism>
<evidence type="ECO:0000313" key="2">
    <source>
        <dbReference type="Proteomes" id="UP000019150"/>
    </source>
</evidence>
<dbReference type="AlphaFoldDB" id="W5TB16"/>
<accession>W5TB16</accession>
<dbReference type="PATRIC" id="fig|1415166.3.peg.1393"/>
<keyword evidence="2" id="KW-1185">Reference proteome</keyword>
<dbReference type="KEGG" id="nno:NONO_c13700"/>
<dbReference type="HOGENOM" id="CLU_2974853_0_0_11"/>
<name>W5TB16_9NOCA</name>
<gene>
    <name evidence="1" type="ORF">NONO_c13700</name>
</gene>
<dbReference type="EMBL" id="CP006850">
    <property type="protein sequence ID" value="AHH16173.1"/>
    <property type="molecule type" value="Genomic_DNA"/>
</dbReference>
<proteinExistence type="predicted"/>
<dbReference type="STRING" id="1415166.NONO_c13700"/>
<dbReference type="InterPro" id="IPR036275">
    <property type="entry name" value="YdgH-like_sf"/>
</dbReference>
<sequence>MALSRFGAGDIHGSVDEVARRAAEIGGDSFYVTESLGPRITAVVYRRRPKRRWFGRRV</sequence>
<evidence type="ECO:0000313" key="1">
    <source>
        <dbReference type="EMBL" id="AHH16173.1"/>
    </source>
</evidence>
<dbReference type="eggNOG" id="ENOG5032CDA">
    <property type="taxonomic scope" value="Bacteria"/>
</dbReference>
<dbReference type="Proteomes" id="UP000019150">
    <property type="component" value="Chromosome"/>
</dbReference>
<protein>
    <submittedName>
        <fullName evidence="1">Uncharacterized protein</fullName>
    </submittedName>
</protein>
<reference evidence="1 2" key="1">
    <citation type="journal article" date="2014" name="Appl. Environ. Microbiol.">
        <title>Insights into the Microbial Degradation of Rubber and Gutta-Percha by Analysis of the Complete Genome of Nocardia nova SH22a.</title>
        <authorList>
            <person name="Luo Q."/>
            <person name="Hiessl S."/>
            <person name="Poehlein A."/>
            <person name="Daniel R."/>
            <person name="Steinbuchel A."/>
        </authorList>
    </citation>
    <scope>NUCLEOTIDE SEQUENCE [LARGE SCALE GENOMIC DNA]</scope>
    <source>
        <strain evidence="1">SH22a</strain>
    </source>
</reference>